<feature type="compositionally biased region" description="Basic and acidic residues" evidence="2">
    <location>
        <begin position="276"/>
        <end position="292"/>
    </location>
</feature>
<dbReference type="PANTHER" id="PTHR23084">
    <property type="entry name" value="PHOSPHATIDYLINOSITOL-4-PHOSPHATE 5-KINASE RELATED"/>
    <property type="match status" value="1"/>
</dbReference>
<name>A0A7S0HEJ1_9CRYP</name>
<dbReference type="PANTHER" id="PTHR23084:SF179">
    <property type="entry name" value="OS10G0565000 PROTEIN"/>
    <property type="match status" value="1"/>
</dbReference>
<dbReference type="SMART" id="SM00698">
    <property type="entry name" value="MORN"/>
    <property type="match status" value="3"/>
</dbReference>
<evidence type="ECO:0000256" key="1">
    <source>
        <dbReference type="ARBA" id="ARBA00022737"/>
    </source>
</evidence>
<reference evidence="3" key="1">
    <citation type="submission" date="2021-01" db="EMBL/GenBank/DDBJ databases">
        <authorList>
            <person name="Corre E."/>
            <person name="Pelletier E."/>
            <person name="Niang G."/>
            <person name="Scheremetjew M."/>
            <person name="Finn R."/>
            <person name="Kale V."/>
            <person name="Holt S."/>
            <person name="Cochrane G."/>
            <person name="Meng A."/>
            <person name="Brown T."/>
            <person name="Cohen L."/>
        </authorList>
    </citation>
    <scope>NUCLEOTIDE SEQUENCE</scope>
    <source>
        <strain evidence="3">CCMP325</strain>
    </source>
</reference>
<proteinExistence type="predicted"/>
<dbReference type="SUPFAM" id="SSF82185">
    <property type="entry name" value="Histone H3 K4-specific methyltransferase SET7/9 N-terminal domain"/>
    <property type="match status" value="1"/>
</dbReference>
<gene>
    <name evidence="3" type="ORF">HPHI1048_LOCUS9452</name>
</gene>
<dbReference type="InterPro" id="IPR003409">
    <property type="entry name" value="MORN"/>
</dbReference>
<dbReference type="EMBL" id="HBEO01013914">
    <property type="protein sequence ID" value="CAD8482279.1"/>
    <property type="molecule type" value="Transcribed_RNA"/>
</dbReference>
<evidence type="ECO:0008006" key="4">
    <source>
        <dbReference type="Google" id="ProtNLM"/>
    </source>
</evidence>
<feature type="compositionally biased region" description="Polar residues" evidence="2">
    <location>
        <begin position="266"/>
        <end position="275"/>
    </location>
</feature>
<accession>A0A7S0HEJ1</accession>
<organism evidence="3">
    <name type="scientific">Hanusia phi</name>
    <dbReference type="NCBI Taxonomy" id="3032"/>
    <lineage>
        <taxon>Eukaryota</taxon>
        <taxon>Cryptophyceae</taxon>
        <taxon>Pyrenomonadales</taxon>
        <taxon>Geminigeraceae</taxon>
        <taxon>Hanusia</taxon>
    </lineage>
</organism>
<dbReference type="Gene3D" id="2.20.110.10">
    <property type="entry name" value="Histone H3 K4-specific methyltransferase SET7/9 N-terminal domain"/>
    <property type="match status" value="1"/>
</dbReference>
<dbReference type="Pfam" id="PF02493">
    <property type="entry name" value="MORN"/>
    <property type="match status" value="3"/>
</dbReference>
<dbReference type="AlphaFoldDB" id="A0A7S0HEJ1"/>
<evidence type="ECO:0000313" key="3">
    <source>
        <dbReference type="EMBL" id="CAD8482279.1"/>
    </source>
</evidence>
<keyword evidence="1" id="KW-0677">Repeat</keyword>
<sequence length="393" mass="44682">MEVIRYDQGPMMPNPLPFDDPISFIPGGKKSLGITGTSITARLRLQQERDRQANRVVTGNYSGDLKNGIREGRGCYEWKSKQKYEGQWKDDMRNGTGTETWPDGRKYYGDWKNDAFQGEGTYTWADGWIFRGKFDNYCPVKGELVSPDMIEVYKVEYDGTTPIFDGSRPIPIIKHLEDDHTRVMTMEEVEEAIVRSKALELLLRERMMRKQMSNEVGVSELFVDDITFDEPRPSVDARYSLEVGRRSQEGSTIGRKAMNLRKEMSGNPSNSSLTSRETERGRASIGEGGRRSLEVVRPRNSIEVEGGRRSLEVVRGFRSSLDKKSVELSRSGRVSSEIETERTSFEKIVRKSIEVARCSLEVMRPSFDIDVNTSKPAKKIGMEFSRRAVPSQA</sequence>
<protein>
    <recommendedName>
        <fullName evidence="4">MORN repeat-containing protein 5</fullName>
    </recommendedName>
</protein>
<feature type="region of interest" description="Disordered" evidence="2">
    <location>
        <begin position="243"/>
        <end position="292"/>
    </location>
</feature>
<evidence type="ECO:0000256" key="2">
    <source>
        <dbReference type="SAM" id="MobiDB-lite"/>
    </source>
</evidence>